<protein>
    <submittedName>
        <fullName evidence="1">Uncharacterized protein</fullName>
    </submittedName>
</protein>
<name>A0A9X5GSC6_9FIRM</name>
<dbReference type="OrthoDB" id="2924046at2"/>
<sequence>MKKFYLDMTESNNCISAFMKDAEIIQAGTTIYSMSVSARNAEYQKLAKEYDVHFIFDDMDVKVDFYTIPRIDIMAIDSKGGYIATVGMMSDLDSDASICYIDKNKRTYIIAENAREFIANIAEWKENLRAYNEIHFFQTQKQAQTMYEFIDVGVFVSENES</sequence>
<dbReference type="RefSeq" id="WP_160561022.1">
    <property type="nucleotide sequence ID" value="NZ_QZDT01000027.1"/>
</dbReference>
<dbReference type="EMBL" id="QZDT01000027">
    <property type="protein sequence ID" value="NBJ93983.1"/>
    <property type="molecule type" value="Genomic_DNA"/>
</dbReference>
<accession>A0A9X5GSC6</accession>
<evidence type="ECO:0000313" key="1">
    <source>
        <dbReference type="EMBL" id="NBJ93983.1"/>
    </source>
</evidence>
<dbReference type="Proteomes" id="UP001154420">
    <property type="component" value="Unassembled WGS sequence"/>
</dbReference>
<dbReference type="AlphaFoldDB" id="A0A9X5GSC6"/>
<proteinExistence type="predicted"/>
<comment type="caution">
    <text evidence="1">The sequence shown here is derived from an EMBL/GenBank/DDBJ whole genome shotgun (WGS) entry which is preliminary data.</text>
</comment>
<reference evidence="1" key="1">
    <citation type="submission" date="2018-09" db="EMBL/GenBank/DDBJ databases">
        <title>Murine metabolic-syndrome-specific gut microbial biobank.</title>
        <authorList>
            <person name="Liu C."/>
        </authorList>
    </citation>
    <scope>NUCLEOTIDE SEQUENCE</scope>
    <source>
        <strain evidence="1">D42-62</strain>
    </source>
</reference>
<keyword evidence="2" id="KW-1185">Reference proteome</keyword>
<gene>
    <name evidence="1" type="ORF">D5281_15655</name>
</gene>
<organism evidence="1 2">
    <name type="scientific">Parablautia muri</name>
    <dbReference type="NCBI Taxonomy" id="2320879"/>
    <lineage>
        <taxon>Bacteria</taxon>
        <taxon>Bacillati</taxon>
        <taxon>Bacillota</taxon>
        <taxon>Clostridia</taxon>
        <taxon>Lachnospirales</taxon>
        <taxon>Lachnospiraceae</taxon>
        <taxon>Parablautia</taxon>
    </lineage>
</organism>
<evidence type="ECO:0000313" key="2">
    <source>
        <dbReference type="Proteomes" id="UP001154420"/>
    </source>
</evidence>